<organism evidence="3 4">
    <name type="scientific">Neisseria elongata subsp. nitroreducens</name>
    <dbReference type="NCBI Taxonomy" id="90367"/>
    <lineage>
        <taxon>Bacteria</taxon>
        <taxon>Pseudomonadati</taxon>
        <taxon>Pseudomonadota</taxon>
        <taxon>Betaproteobacteria</taxon>
        <taxon>Neisseriales</taxon>
        <taxon>Neisseriaceae</taxon>
        <taxon>Neisseria</taxon>
    </lineage>
</organism>
<evidence type="ECO:0000313" key="4">
    <source>
        <dbReference type="Proteomes" id="UP000708805"/>
    </source>
</evidence>
<dbReference type="Proteomes" id="UP000708805">
    <property type="component" value="Unassembled WGS sequence"/>
</dbReference>
<feature type="chain" id="PRO_5040723229" description="Phage associated protein" evidence="2">
    <location>
        <begin position="31"/>
        <end position="77"/>
    </location>
</feature>
<evidence type="ECO:0000256" key="2">
    <source>
        <dbReference type="SAM" id="SignalP"/>
    </source>
</evidence>
<accession>A0A9X1CXS5</accession>
<reference evidence="3" key="1">
    <citation type="submission" date="2021-04" db="EMBL/GenBank/DDBJ databases">
        <title>Genomic characterization of endocarditis-associated Neisseria elongata subsp. nitroreducens.</title>
        <authorList>
            <person name="Schorner M."/>
            <person name="Passarelli-Araujo H."/>
            <person name="Scheffer M."/>
            <person name="Barazzetti F."/>
            <person name="Martins J."/>
            <person name="Machado H."/>
            <person name="Palmeiro J."/>
            <person name="Bazzo M."/>
        </authorList>
    </citation>
    <scope>NUCLEOTIDE SEQUENCE</scope>
    <source>
        <strain evidence="3">Nel_M001</strain>
    </source>
</reference>
<dbReference type="RefSeq" id="WP_214037389.1">
    <property type="nucleotide sequence ID" value="NZ_JAGJWT010000002.1"/>
</dbReference>
<dbReference type="InterPro" id="IPR008020">
    <property type="entry name" value="G8P"/>
</dbReference>
<feature type="transmembrane region" description="Helical" evidence="1">
    <location>
        <begin position="46"/>
        <end position="70"/>
    </location>
</feature>
<dbReference type="EMBL" id="JAGJWT010000002">
    <property type="protein sequence ID" value="MBS9339916.1"/>
    <property type="molecule type" value="Genomic_DNA"/>
</dbReference>
<evidence type="ECO:0008006" key="5">
    <source>
        <dbReference type="Google" id="ProtNLM"/>
    </source>
</evidence>
<sequence length="77" mass="7822">MKTLKRLAGKAANKYTAFGIAMTAPVMAFADPADPSQVAADKINGLVAGVGTVGAAILGLTLAAVGFFVIRRMVSRA</sequence>
<name>A0A9X1CXS5_NEIEL</name>
<keyword evidence="1" id="KW-0812">Transmembrane</keyword>
<keyword evidence="2" id="KW-0732">Signal</keyword>
<gene>
    <name evidence="3" type="ORF">J8641_03595</name>
</gene>
<comment type="caution">
    <text evidence="3">The sequence shown here is derived from an EMBL/GenBank/DDBJ whole genome shotgun (WGS) entry which is preliminary data.</text>
</comment>
<protein>
    <recommendedName>
        <fullName evidence="5">Phage associated protein</fullName>
    </recommendedName>
</protein>
<feature type="signal peptide" evidence="2">
    <location>
        <begin position="1"/>
        <end position="30"/>
    </location>
</feature>
<dbReference type="AlphaFoldDB" id="A0A9X1CXS5"/>
<keyword evidence="1" id="KW-1133">Transmembrane helix</keyword>
<evidence type="ECO:0000313" key="3">
    <source>
        <dbReference type="EMBL" id="MBS9339916.1"/>
    </source>
</evidence>
<dbReference type="Pfam" id="PF05356">
    <property type="entry name" value="Phage_Coat_B"/>
    <property type="match status" value="1"/>
</dbReference>
<evidence type="ECO:0000256" key="1">
    <source>
        <dbReference type="SAM" id="Phobius"/>
    </source>
</evidence>
<keyword evidence="1" id="KW-0472">Membrane</keyword>
<proteinExistence type="predicted"/>